<dbReference type="AlphaFoldDB" id="A0A6A4VD86"/>
<comment type="caution">
    <text evidence="3">The sequence shown here is derived from an EMBL/GenBank/DDBJ whole genome shotgun (WGS) entry which is preliminary data.</text>
</comment>
<evidence type="ECO:0000313" key="4">
    <source>
        <dbReference type="Proteomes" id="UP000440578"/>
    </source>
</evidence>
<evidence type="ECO:0000256" key="2">
    <source>
        <dbReference type="SAM" id="Phobius"/>
    </source>
</evidence>
<evidence type="ECO:0000256" key="1">
    <source>
        <dbReference type="SAM" id="MobiDB-lite"/>
    </source>
</evidence>
<name>A0A6A4VD86_AMPAM</name>
<dbReference type="SUPFAM" id="SSF103473">
    <property type="entry name" value="MFS general substrate transporter"/>
    <property type="match status" value="1"/>
</dbReference>
<feature type="compositionally biased region" description="Basic and acidic residues" evidence="1">
    <location>
        <begin position="164"/>
        <end position="181"/>
    </location>
</feature>
<protein>
    <submittedName>
        <fullName evidence="3">Uncharacterized protein</fullName>
    </submittedName>
</protein>
<feature type="compositionally biased region" description="Polar residues" evidence="1">
    <location>
        <begin position="186"/>
        <end position="199"/>
    </location>
</feature>
<feature type="transmembrane region" description="Helical" evidence="2">
    <location>
        <begin position="54"/>
        <end position="73"/>
    </location>
</feature>
<accession>A0A6A4VD86</accession>
<reference evidence="3 4" key="1">
    <citation type="submission" date="2019-07" db="EMBL/GenBank/DDBJ databases">
        <title>Draft genome assembly of a fouling barnacle, Amphibalanus amphitrite (Darwin, 1854): The first reference genome for Thecostraca.</title>
        <authorList>
            <person name="Kim W."/>
        </authorList>
    </citation>
    <scope>NUCLEOTIDE SEQUENCE [LARGE SCALE GENOMIC DNA]</scope>
    <source>
        <strain evidence="3">SNU_AA5</strain>
        <tissue evidence="3">Soma without cirri and trophi</tissue>
    </source>
</reference>
<dbReference type="EMBL" id="VIIS01002051">
    <property type="protein sequence ID" value="KAF0289210.1"/>
    <property type="molecule type" value="Genomic_DNA"/>
</dbReference>
<feature type="transmembrane region" description="Helical" evidence="2">
    <location>
        <begin position="116"/>
        <end position="136"/>
    </location>
</feature>
<organism evidence="3 4">
    <name type="scientific">Amphibalanus amphitrite</name>
    <name type="common">Striped barnacle</name>
    <name type="synonym">Balanus amphitrite</name>
    <dbReference type="NCBI Taxonomy" id="1232801"/>
    <lineage>
        <taxon>Eukaryota</taxon>
        <taxon>Metazoa</taxon>
        <taxon>Ecdysozoa</taxon>
        <taxon>Arthropoda</taxon>
        <taxon>Crustacea</taxon>
        <taxon>Multicrustacea</taxon>
        <taxon>Cirripedia</taxon>
        <taxon>Thoracica</taxon>
        <taxon>Thoracicalcarea</taxon>
        <taxon>Balanomorpha</taxon>
        <taxon>Balanoidea</taxon>
        <taxon>Balanidae</taxon>
        <taxon>Amphibalaninae</taxon>
        <taxon>Amphibalanus</taxon>
    </lineage>
</organism>
<sequence length="199" mass="21199">MASAATCCCVLPARRACVVIGAVLTAVHAVAGVALAGAALYFHLSERIHRRRPAALAVAAGLTLLALVFQALLLAGARRDRPPLLLAWLVFSGLWYSAQMAGLAVGLVTATAVRDWGLLVGLVALCAAQALLWHWFLVVRSQYMQLRLNARPPRRGTTDETDGGQEKEKMPSDGRSEKEAPLSRGDGSSTVDQKTENSV</sequence>
<feature type="transmembrane region" description="Helical" evidence="2">
    <location>
        <begin position="25"/>
        <end position="42"/>
    </location>
</feature>
<keyword evidence="2" id="KW-0472">Membrane</keyword>
<dbReference type="Proteomes" id="UP000440578">
    <property type="component" value="Unassembled WGS sequence"/>
</dbReference>
<gene>
    <name evidence="3" type="ORF">FJT64_012482</name>
</gene>
<keyword evidence="2" id="KW-0812">Transmembrane</keyword>
<proteinExistence type="predicted"/>
<keyword evidence="4" id="KW-1185">Reference proteome</keyword>
<feature type="transmembrane region" description="Helical" evidence="2">
    <location>
        <begin position="85"/>
        <end position="109"/>
    </location>
</feature>
<dbReference type="InterPro" id="IPR036259">
    <property type="entry name" value="MFS_trans_sf"/>
</dbReference>
<feature type="region of interest" description="Disordered" evidence="1">
    <location>
        <begin position="151"/>
        <end position="199"/>
    </location>
</feature>
<keyword evidence="2" id="KW-1133">Transmembrane helix</keyword>
<evidence type="ECO:0000313" key="3">
    <source>
        <dbReference type="EMBL" id="KAF0289210.1"/>
    </source>
</evidence>